<keyword evidence="2" id="KW-1133">Transmembrane helix</keyword>
<dbReference type="InterPro" id="IPR004474">
    <property type="entry name" value="LytR_CpsA_psr"/>
</dbReference>
<organism evidence="4 5">
    <name type="scientific">Psychracetigena formicireducens</name>
    <dbReference type="NCBI Taxonomy" id="2986056"/>
    <lineage>
        <taxon>Bacteria</taxon>
        <taxon>Bacillati</taxon>
        <taxon>Candidatus Lithacetigenota</taxon>
        <taxon>Candidatus Psychracetigena</taxon>
    </lineage>
</organism>
<sequence length="299" mass="33392">MKLNKQLIINLLLIFLLIVFVYNLFEVINVVNSFSLKSPGIIYEEGKIPPVLNILVSGLDSAGNNGSRLGVEPARADAILLVSLNIKEELVNIISIPRDTRVEIEGHGVQKINHSRSLGGISLLMDTVSKLLEVDIDYYFEADFYGFKMLVDELGGIYYTVGRELKDTLTVPPILVPAGTYNLNGDQALGIIRYRNYPLGDIGRIKVQQDLFKAIVNELLKPKRLLQVGSLSQIFYQYVKTDLSYKNLVSVALSLRNIQIEKVNFLTLAGHPSAIGGVGYWIINGNELIQLKENSIFRR</sequence>
<feature type="transmembrane region" description="Helical" evidence="2">
    <location>
        <begin position="7"/>
        <end position="25"/>
    </location>
</feature>
<keyword evidence="2" id="KW-0812">Transmembrane</keyword>
<comment type="caution">
    <text evidence="4">The sequence shown here is derived from an EMBL/GenBank/DDBJ whole genome shotgun (WGS) entry which is preliminary data.</text>
</comment>
<dbReference type="Proteomes" id="UP000811545">
    <property type="component" value="Unassembled WGS sequence"/>
</dbReference>
<dbReference type="EMBL" id="QLTW01000006">
    <property type="protein sequence ID" value="MBT9144378.1"/>
    <property type="molecule type" value="Genomic_DNA"/>
</dbReference>
<accession>A0A9E2BEY3</accession>
<dbReference type="Gene3D" id="3.40.630.190">
    <property type="entry name" value="LCP protein"/>
    <property type="match status" value="1"/>
</dbReference>
<dbReference type="PANTHER" id="PTHR33392:SF6">
    <property type="entry name" value="POLYISOPRENYL-TEICHOIC ACID--PEPTIDOGLYCAN TEICHOIC ACID TRANSFERASE TAGU"/>
    <property type="match status" value="1"/>
</dbReference>
<evidence type="ECO:0000256" key="1">
    <source>
        <dbReference type="ARBA" id="ARBA00006068"/>
    </source>
</evidence>
<evidence type="ECO:0000259" key="3">
    <source>
        <dbReference type="Pfam" id="PF03816"/>
    </source>
</evidence>
<dbReference type="AlphaFoldDB" id="A0A9E2BEY3"/>
<evidence type="ECO:0000256" key="2">
    <source>
        <dbReference type="SAM" id="Phobius"/>
    </source>
</evidence>
<name>A0A9E2BEY3_PSYF1</name>
<proteinExistence type="inferred from homology"/>
<evidence type="ECO:0000313" key="4">
    <source>
        <dbReference type="EMBL" id="MBT9144378.1"/>
    </source>
</evidence>
<dbReference type="NCBIfam" id="TIGR00350">
    <property type="entry name" value="lytR_cpsA_psr"/>
    <property type="match status" value="1"/>
</dbReference>
<reference evidence="4 5" key="1">
    <citation type="journal article" date="2021" name="bioRxiv">
        <title>Unique metabolic strategies in Hadean analogues reveal hints for primordial physiology.</title>
        <authorList>
            <person name="Nobu M.K."/>
            <person name="Nakai R."/>
            <person name="Tamazawa S."/>
            <person name="Mori H."/>
            <person name="Toyoda A."/>
            <person name="Ijiri A."/>
            <person name="Suzuki S."/>
            <person name="Kurokawa K."/>
            <person name="Kamagata Y."/>
            <person name="Tamaki H."/>
        </authorList>
    </citation>
    <scope>NUCLEOTIDE SEQUENCE [LARGE SCALE GENOMIC DNA]</scope>
    <source>
        <strain evidence="4">BS525</strain>
    </source>
</reference>
<dbReference type="Pfam" id="PF03816">
    <property type="entry name" value="LytR_cpsA_psr"/>
    <property type="match status" value="1"/>
</dbReference>
<evidence type="ECO:0000313" key="5">
    <source>
        <dbReference type="Proteomes" id="UP000811545"/>
    </source>
</evidence>
<keyword evidence="2" id="KW-0472">Membrane</keyword>
<protein>
    <submittedName>
        <fullName evidence="4">Transcriptional regulator YwtF</fullName>
    </submittedName>
</protein>
<feature type="domain" description="Cell envelope-related transcriptional attenuator" evidence="3">
    <location>
        <begin position="75"/>
        <end position="219"/>
    </location>
</feature>
<dbReference type="InterPro" id="IPR050922">
    <property type="entry name" value="LytR/CpsA/Psr_CW_biosynth"/>
</dbReference>
<comment type="similarity">
    <text evidence="1">Belongs to the LytR/CpsA/Psr (LCP) family.</text>
</comment>
<dbReference type="PANTHER" id="PTHR33392">
    <property type="entry name" value="POLYISOPRENYL-TEICHOIC ACID--PEPTIDOGLYCAN TEICHOIC ACID TRANSFERASE TAGU"/>
    <property type="match status" value="1"/>
</dbReference>
<gene>
    <name evidence="4" type="primary">ywtF</name>
    <name evidence="4" type="ORF">DDT42_00217</name>
</gene>